<dbReference type="Proteomes" id="UP000681035">
    <property type="component" value="Chromosome"/>
</dbReference>
<reference evidence="6" key="1">
    <citation type="submission" date="2020-09" db="EMBL/GenBank/DDBJ databases">
        <title>New species isolated from human feces.</title>
        <authorList>
            <person name="Kitahara M."/>
            <person name="Shigeno Y."/>
            <person name="Shime M."/>
            <person name="Matsumoto Y."/>
            <person name="Nakamura S."/>
            <person name="Motooka D."/>
            <person name="Fukuoka S."/>
            <person name="Nishikawa H."/>
            <person name="Benno Y."/>
        </authorList>
    </citation>
    <scope>NUCLEOTIDE SEQUENCE</scope>
    <source>
        <strain evidence="6">MM50</strain>
    </source>
</reference>
<comment type="subcellular location">
    <subcellularLocation>
        <location evidence="1">Cell envelope</location>
    </subcellularLocation>
</comment>
<evidence type="ECO:0000259" key="5">
    <source>
        <dbReference type="Pfam" id="PF18998"/>
    </source>
</evidence>
<dbReference type="AlphaFoldDB" id="A0A810PYX3"/>
<evidence type="ECO:0000313" key="7">
    <source>
        <dbReference type="Proteomes" id="UP000681035"/>
    </source>
</evidence>
<keyword evidence="7" id="KW-1185">Reference proteome</keyword>
<feature type="chain" id="PRO_5032675577" description="Bacterial repeat domain-containing protein" evidence="4">
    <location>
        <begin position="26"/>
        <end position="1206"/>
    </location>
</feature>
<feature type="transmembrane region" description="Helical" evidence="3">
    <location>
        <begin position="1174"/>
        <end position="1193"/>
    </location>
</feature>
<gene>
    <name evidence="6" type="ORF">MM50RIKEN_10610</name>
</gene>
<evidence type="ECO:0000256" key="3">
    <source>
        <dbReference type="SAM" id="Phobius"/>
    </source>
</evidence>
<dbReference type="InterPro" id="IPR042229">
    <property type="entry name" value="Listeria/Bacterioides_rpt_sf"/>
</dbReference>
<feature type="signal peptide" evidence="4">
    <location>
        <begin position="1"/>
        <end position="25"/>
    </location>
</feature>
<evidence type="ECO:0000313" key="6">
    <source>
        <dbReference type="EMBL" id="BCK81298.1"/>
    </source>
</evidence>
<keyword evidence="3" id="KW-0812">Transmembrane</keyword>
<feature type="region of interest" description="Disordered" evidence="2">
    <location>
        <begin position="578"/>
        <end position="598"/>
    </location>
</feature>
<sequence>MKKRILSILLLCCMVLTLLPTAAFAAGELPDVKLSVPTTFDKIVDLTEQNKELKIKDSKTYLIKGSTDPNWYFQYRIKIDGKNNTPHIFLDGVRLQAPEDGPTIELYGGASACLYFIGNDSELIGAENFAALQKNKTEGYLRVLVQTGTKLTCQGGHHGAGIGGSKVGIKKFSQGHGVNLHFGSLATDIYGGEILATSGVGGAGIGGGANGGIGEWIYVYSGKLTAISVSQGAGIGGGQGGPGRFIYIKGGTVEAGSRSAGAGIGSGDYAGPGASEDTHDIEISGGSVIAWSNYAGAGIGGGRYSSGHDISIIGGEVMAQGYWGAGIGGGMNGDGWNILIRDATLTAQSVPLYPNRDYDAVAINLSPAVAVGRGSNRSGWTTALFNPEFGLTSEYNIKIGASDGKSVRLSATGWQWRLSQGQYEWDWGTTTELLIPNENGRVDLQRLSLPYACNYGRVIGRLELHCEESTCSHELGWTDRDGCHIWACKKCGARDPAAEMSKQNAKHIPGDWSNQKQLCTVCGHVLERDTKAPVMETLTDGESYIVEDNIDGNPGAYTFTVGDPAASGETSSGIKSVTINGEPQDGPTYSLPAPDGGNNDAGAEYTVVATDNAGNETTATVRIYRRHHVKVISPDGNGTASASPDRAVAGTEITLTATPKEDYRFKEWQVVSPAGLVITNNKFTMPDSNVEVKAIFEEDEPPAPTEHTVRFNANGGGGTMADVTGVSGSYTLPACGFTEPEGKQFKGWSTSADGSVISGTTYEVSSDTTFYAIWESKEYSIIVTDGKATIGAGSEITKAAQGTIITLTANAAPDGKVFDKWVVESGNTTLEDANSETTTFIMPDSEVSVKATYTIPHTHTYDQEIQKPETLKSAADCTNDAVYFKSCSCGEISTTETFTAAGTQLGHAWASDWSKDTDNHWKECSRCHEKKDEAAHDYGSDNICDTCGYDKTVPHTHNLTLVPAKAPTCTEKGNTAYYTCDGCDKWFEDATGASEITDKTSVILAATGHSASDWKSDNTDHWKECTVVGCGVIIEGSKAAHTAGEWIIDTPATAATSGSKHKECTVCGYTMATETIPATGGGEHTHSYGSEWKNDADNHWHECSCGDKKDVVAHSFKWVVDKEATATQKGSKHEECKVCGYKKAAVEIPATGTSTEPGKPTGPDSPQTGDNSNLMLWIALLLVSGGACTALTVKRKKSYRPGGNAK</sequence>
<evidence type="ECO:0000256" key="4">
    <source>
        <dbReference type="SAM" id="SignalP"/>
    </source>
</evidence>
<feature type="domain" description="Bacterial repeat" evidence="5">
    <location>
        <begin position="632"/>
        <end position="699"/>
    </location>
</feature>
<dbReference type="InterPro" id="IPR044060">
    <property type="entry name" value="Bacterial_rp_domain"/>
</dbReference>
<dbReference type="EMBL" id="AP023418">
    <property type="protein sequence ID" value="BCK81298.1"/>
    <property type="molecule type" value="Genomic_DNA"/>
</dbReference>
<keyword evidence="4" id="KW-0732">Signal</keyword>
<evidence type="ECO:0000256" key="1">
    <source>
        <dbReference type="ARBA" id="ARBA00004196"/>
    </source>
</evidence>
<dbReference type="Pfam" id="PF18889">
    <property type="entry name" value="Beta_helix_3"/>
    <property type="match status" value="4"/>
</dbReference>
<feature type="domain" description="Bacterial repeat" evidence="5">
    <location>
        <begin position="787"/>
        <end position="854"/>
    </location>
</feature>
<dbReference type="NCBIfam" id="TIGR01167">
    <property type="entry name" value="LPXTG_anchor"/>
    <property type="match status" value="1"/>
</dbReference>
<proteinExistence type="predicted"/>
<dbReference type="InterPro" id="IPR013378">
    <property type="entry name" value="InlB-like_B-rpt"/>
</dbReference>
<evidence type="ECO:0000256" key="2">
    <source>
        <dbReference type="SAM" id="MobiDB-lite"/>
    </source>
</evidence>
<dbReference type="Pfam" id="PF09479">
    <property type="entry name" value="Flg_new"/>
    <property type="match status" value="1"/>
</dbReference>
<feature type="region of interest" description="Disordered" evidence="2">
    <location>
        <begin position="1150"/>
        <end position="1170"/>
    </location>
</feature>
<dbReference type="GO" id="GO:0030313">
    <property type="term" value="C:cell envelope"/>
    <property type="evidence" value="ECO:0007669"/>
    <property type="project" value="UniProtKB-SubCell"/>
</dbReference>
<dbReference type="Gene3D" id="2.60.40.4270">
    <property type="entry name" value="Listeria-Bacteroides repeat domain"/>
    <property type="match status" value="1"/>
</dbReference>
<keyword evidence="3" id="KW-0472">Membrane</keyword>
<dbReference type="KEGG" id="vcop:MM50RIKEN_10610"/>
<dbReference type="Pfam" id="PF18998">
    <property type="entry name" value="Flg_new_2"/>
    <property type="match status" value="2"/>
</dbReference>
<protein>
    <recommendedName>
        <fullName evidence="5">Bacterial repeat domain-containing protein</fullName>
    </recommendedName>
</protein>
<keyword evidence="3" id="KW-1133">Transmembrane helix</keyword>
<dbReference type="RefSeq" id="WP_213542049.1">
    <property type="nucleotide sequence ID" value="NZ_AP023418.1"/>
</dbReference>
<organism evidence="6 7">
    <name type="scientific">Vescimonas coprocola</name>
    <dbReference type="NCBI Taxonomy" id="2714355"/>
    <lineage>
        <taxon>Bacteria</taxon>
        <taxon>Bacillati</taxon>
        <taxon>Bacillota</taxon>
        <taxon>Clostridia</taxon>
        <taxon>Eubacteriales</taxon>
        <taxon>Oscillospiraceae</taxon>
        <taxon>Vescimonas</taxon>
    </lineage>
</organism>
<accession>A0A810PYX3</accession>
<name>A0A810PYX3_9FIRM</name>